<dbReference type="EMBL" id="CM042024">
    <property type="protein sequence ID" value="KAI3810730.1"/>
    <property type="molecule type" value="Genomic_DNA"/>
</dbReference>
<proteinExistence type="predicted"/>
<reference evidence="2" key="1">
    <citation type="journal article" date="2022" name="Mol. Ecol. Resour.">
        <title>The genomes of chicory, endive, great burdock and yacon provide insights into Asteraceae palaeo-polyploidization history and plant inulin production.</title>
        <authorList>
            <person name="Fan W."/>
            <person name="Wang S."/>
            <person name="Wang H."/>
            <person name="Wang A."/>
            <person name="Jiang F."/>
            <person name="Liu H."/>
            <person name="Zhao H."/>
            <person name="Xu D."/>
            <person name="Zhang Y."/>
        </authorList>
    </citation>
    <scope>NUCLEOTIDE SEQUENCE [LARGE SCALE GENOMIC DNA]</scope>
    <source>
        <strain evidence="2">cv. Yunnan</strain>
    </source>
</reference>
<dbReference type="Proteomes" id="UP001056120">
    <property type="component" value="Linkage Group LG07"/>
</dbReference>
<comment type="caution">
    <text evidence="1">The sequence shown here is derived from an EMBL/GenBank/DDBJ whole genome shotgun (WGS) entry which is preliminary data.</text>
</comment>
<accession>A0ACB9ITA7</accession>
<protein>
    <submittedName>
        <fullName evidence="1">Uncharacterized protein</fullName>
    </submittedName>
</protein>
<reference evidence="1 2" key="2">
    <citation type="journal article" date="2022" name="Mol. Ecol. Resour.">
        <title>The genomes of chicory, endive, great burdock and yacon provide insights into Asteraceae paleo-polyploidization history and plant inulin production.</title>
        <authorList>
            <person name="Fan W."/>
            <person name="Wang S."/>
            <person name="Wang H."/>
            <person name="Wang A."/>
            <person name="Jiang F."/>
            <person name="Liu H."/>
            <person name="Zhao H."/>
            <person name="Xu D."/>
            <person name="Zhang Y."/>
        </authorList>
    </citation>
    <scope>NUCLEOTIDE SEQUENCE [LARGE SCALE GENOMIC DNA]</scope>
    <source>
        <strain evidence="2">cv. Yunnan</strain>
        <tissue evidence="1">Leaves</tissue>
    </source>
</reference>
<evidence type="ECO:0000313" key="2">
    <source>
        <dbReference type="Proteomes" id="UP001056120"/>
    </source>
</evidence>
<name>A0ACB9ITA7_9ASTR</name>
<gene>
    <name evidence="1" type="ORF">L1987_20352</name>
</gene>
<evidence type="ECO:0000313" key="1">
    <source>
        <dbReference type="EMBL" id="KAI3810730.1"/>
    </source>
</evidence>
<organism evidence="1 2">
    <name type="scientific">Smallanthus sonchifolius</name>
    <dbReference type="NCBI Taxonomy" id="185202"/>
    <lineage>
        <taxon>Eukaryota</taxon>
        <taxon>Viridiplantae</taxon>
        <taxon>Streptophyta</taxon>
        <taxon>Embryophyta</taxon>
        <taxon>Tracheophyta</taxon>
        <taxon>Spermatophyta</taxon>
        <taxon>Magnoliopsida</taxon>
        <taxon>eudicotyledons</taxon>
        <taxon>Gunneridae</taxon>
        <taxon>Pentapetalae</taxon>
        <taxon>asterids</taxon>
        <taxon>campanulids</taxon>
        <taxon>Asterales</taxon>
        <taxon>Asteraceae</taxon>
        <taxon>Asteroideae</taxon>
        <taxon>Heliantheae alliance</taxon>
        <taxon>Millerieae</taxon>
        <taxon>Smallanthus</taxon>
    </lineage>
</organism>
<sequence>MLQQVRIANTQDTWVWTDGKELGFSVASIKRWLRHTGNSDERFVFVFFLICPLDSQQVVSERYSRSLEPVIEEAIKNDQRNRFVGWFDIEKQKRFLDIIDRRKKPVVIIDQKEESEINNGSEH</sequence>
<keyword evidence="2" id="KW-1185">Reference proteome</keyword>